<evidence type="ECO:0000313" key="7">
    <source>
        <dbReference type="WBParaSite" id="BXY_0764500.1"/>
    </source>
</evidence>
<dbReference type="Proteomes" id="UP000659654">
    <property type="component" value="Unassembled WGS sequence"/>
</dbReference>
<evidence type="ECO:0000256" key="2">
    <source>
        <dbReference type="SAM" id="Phobius"/>
    </source>
</evidence>
<evidence type="ECO:0000313" key="3">
    <source>
        <dbReference type="EMBL" id="CAD5226903.1"/>
    </source>
</evidence>
<dbReference type="Proteomes" id="UP000095284">
    <property type="component" value="Unplaced"/>
</dbReference>
<reference evidence="4" key="2">
    <citation type="submission" date="2020-08" db="EMBL/GenBank/DDBJ databases">
        <authorList>
            <person name="Kikuchi T."/>
        </authorList>
    </citation>
    <scope>NUCLEOTIDE SEQUENCE</scope>
    <source>
        <strain evidence="3">Ka4C1</strain>
    </source>
</reference>
<dbReference type="OrthoDB" id="10445220at2759"/>
<keyword evidence="2" id="KW-0812">Transmembrane</keyword>
<name>A0A1I7S3R4_BURXY</name>
<dbReference type="EMBL" id="CAJFDI010000004">
    <property type="protein sequence ID" value="CAD5226903.1"/>
    <property type="molecule type" value="Genomic_DNA"/>
</dbReference>
<accession>A0A1I7S3R4</accession>
<feature type="compositionally biased region" description="Basic and acidic residues" evidence="1">
    <location>
        <begin position="10"/>
        <end position="23"/>
    </location>
</feature>
<evidence type="ECO:0000313" key="6">
    <source>
        <dbReference type="Proteomes" id="UP000659654"/>
    </source>
</evidence>
<evidence type="ECO:0000313" key="5">
    <source>
        <dbReference type="Proteomes" id="UP000095284"/>
    </source>
</evidence>
<feature type="region of interest" description="Disordered" evidence="1">
    <location>
        <begin position="1"/>
        <end position="23"/>
    </location>
</feature>
<reference evidence="7" key="1">
    <citation type="submission" date="2016-11" db="UniProtKB">
        <authorList>
            <consortium name="WormBaseParasite"/>
        </authorList>
    </citation>
    <scope>IDENTIFICATION</scope>
</reference>
<feature type="transmembrane region" description="Helical" evidence="2">
    <location>
        <begin position="93"/>
        <end position="117"/>
    </location>
</feature>
<sequence length="170" mass="19220">MNCESGPARPSKDEIRSHLDAPLRPHSNSICGSLLNPEKPNRACMHRSSDGLLLSDQFRLSTKRESIRPSIQDDFYYQTLHARQESSIFATVWASYIFVFISVLITFSIVFSVGYLLSSMTANQRTSGASLNSTYNFTETSMRTVERVRDVLQLKKNNNRPPSGFYSAQN</sequence>
<dbReference type="Proteomes" id="UP000582659">
    <property type="component" value="Unassembled WGS sequence"/>
</dbReference>
<evidence type="ECO:0000256" key="1">
    <source>
        <dbReference type="SAM" id="MobiDB-lite"/>
    </source>
</evidence>
<protein>
    <submittedName>
        <fullName evidence="3">(pine wood nematode) hypothetical protein</fullName>
    </submittedName>
</protein>
<organism evidence="5 7">
    <name type="scientific">Bursaphelenchus xylophilus</name>
    <name type="common">Pinewood nematode worm</name>
    <name type="synonym">Aphelenchoides xylophilus</name>
    <dbReference type="NCBI Taxonomy" id="6326"/>
    <lineage>
        <taxon>Eukaryota</taxon>
        <taxon>Metazoa</taxon>
        <taxon>Ecdysozoa</taxon>
        <taxon>Nematoda</taxon>
        <taxon>Chromadorea</taxon>
        <taxon>Rhabditida</taxon>
        <taxon>Tylenchina</taxon>
        <taxon>Tylenchomorpha</taxon>
        <taxon>Aphelenchoidea</taxon>
        <taxon>Aphelenchoididae</taxon>
        <taxon>Bursaphelenchus</taxon>
    </lineage>
</organism>
<gene>
    <name evidence="3" type="ORF">BXYJ_LOCUS9448</name>
</gene>
<keyword evidence="2" id="KW-0472">Membrane</keyword>
<proteinExistence type="predicted"/>
<evidence type="ECO:0000313" key="4">
    <source>
        <dbReference type="EMBL" id="CAG9116480.1"/>
    </source>
</evidence>
<dbReference type="EMBL" id="CAJFCV020000004">
    <property type="protein sequence ID" value="CAG9116480.1"/>
    <property type="molecule type" value="Genomic_DNA"/>
</dbReference>
<dbReference type="AlphaFoldDB" id="A0A1I7S3R4"/>
<dbReference type="WBParaSite" id="BXY_0764500.1">
    <property type="protein sequence ID" value="BXY_0764500.1"/>
    <property type="gene ID" value="BXY_0764500"/>
</dbReference>
<keyword evidence="2" id="KW-1133">Transmembrane helix</keyword>
<keyword evidence="6" id="KW-1185">Reference proteome</keyword>